<sequence>MDGGQESADAVADGGGLTGEVVIDADEDLQFRQRLVPGVDPAQGVRHGAGVSVMRCTDTPGR</sequence>
<name>X0PYT1_RHOWR</name>
<organism evidence="2 3">
    <name type="scientific">Rhodococcus wratislaviensis NBRC 100605</name>
    <dbReference type="NCBI Taxonomy" id="1219028"/>
    <lineage>
        <taxon>Bacteria</taxon>
        <taxon>Bacillati</taxon>
        <taxon>Actinomycetota</taxon>
        <taxon>Actinomycetes</taxon>
        <taxon>Mycobacteriales</taxon>
        <taxon>Nocardiaceae</taxon>
        <taxon>Rhodococcus</taxon>
    </lineage>
</organism>
<evidence type="ECO:0000313" key="3">
    <source>
        <dbReference type="Proteomes" id="UP000019491"/>
    </source>
</evidence>
<keyword evidence="3" id="KW-1185">Reference proteome</keyword>
<evidence type="ECO:0000256" key="1">
    <source>
        <dbReference type="SAM" id="MobiDB-lite"/>
    </source>
</evidence>
<evidence type="ECO:0000313" key="2">
    <source>
        <dbReference type="EMBL" id="GAF42906.1"/>
    </source>
</evidence>
<gene>
    <name evidence="2" type="ORF">RW1_005_00080</name>
</gene>
<proteinExistence type="predicted"/>
<dbReference type="Proteomes" id="UP000019491">
    <property type="component" value="Unassembled WGS sequence"/>
</dbReference>
<comment type="caution">
    <text evidence="2">The sequence shown here is derived from an EMBL/GenBank/DDBJ whole genome shotgun (WGS) entry which is preliminary data.</text>
</comment>
<reference evidence="2 3" key="1">
    <citation type="submission" date="2014-02" db="EMBL/GenBank/DDBJ databases">
        <title>Whole genome shotgun sequence of Rhodococcus wratislaviensis NBRC 100605.</title>
        <authorList>
            <person name="Hosoyama A."/>
            <person name="Tsuchikane K."/>
            <person name="Yoshida I."/>
            <person name="Ohji S."/>
            <person name="Ichikawa N."/>
            <person name="Yamazoe A."/>
            <person name="Fujita N."/>
        </authorList>
    </citation>
    <scope>NUCLEOTIDE SEQUENCE [LARGE SCALE GENOMIC DNA]</scope>
    <source>
        <strain evidence="2 3">NBRC 100605</strain>
    </source>
</reference>
<protein>
    <submittedName>
        <fullName evidence="2">Uncharacterized protein</fullName>
    </submittedName>
</protein>
<accession>X0PYT1</accession>
<dbReference type="EMBL" id="BAWF01000005">
    <property type="protein sequence ID" value="GAF42906.1"/>
    <property type="molecule type" value="Genomic_DNA"/>
</dbReference>
<dbReference type="AlphaFoldDB" id="X0PYT1"/>
<feature type="region of interest" description="Disordered" evidence="1">
    <location>
        <begin position="40"/>
        <end position="62"/>
    </location>
</feature>